<keyword evidence="5" id="KW-1185">Reference proteome</keyword>
<dbReference type="EMBL" id="CP112932">
    <property type="protein sequence ID" value="WPY01351.1"/>
    <property type="molecule type" value="Genomic_DNA"/>
</dbReference>
<evidence type="ECO:0000256" key="2">
    <source>
        <dbReference type="ARBA" id="ARBA00023043"/>
    </source>
</evidence>
<dbReference type="PROSITE" id="PS50088">
    <property type="entry name" value="ANK_REPEAT"/>
    <property type="match status" value="1"/>
</dbReference>
<dbReference type="RefSeq" id="WP_323738130.1">
    <property type="nucleotide sequence ID" value="NZ_CP112932.1"/>
</dbReference>
<evidence type="ECO:0000313" key="5">
    <source>
        <dbReference type="Proteomes" id="UP001326613"/>
    </source>
</evidence>
<dbReference type="InterPro" id="IPR002110">
    <property type="entry name" value="Ankyrin_rpt"/>
</dbReference>
<accession>A0ABZ0UUR6</accession>
<name>A0ABZ0UUR6_9RICK</name>
<gene>
    <name evidence="4" type="ORF">Trichorick_01261</name>
</gene>
<keyword evidence="2 3" id="KW-0040">ANK repeat</keyword>
<proteinExistence type="predicted"/>
<feature type="repeat" description="ANK" evidence="3">
    <location>
        <begin position="270"/>
        <end position="302"/>
    </location>
</feature>
<dbReference type="SMART" id="SM00248">
    <property type="entry name" value="ANK"/>
    <property type="match status" value="5"/>
</dbReference>
<protein>
    <submittedName>
        <fullName evidence="4">Ankyrin repeat domain-containing protein</fullName>
    </submittedName>
</protein>
<dbReference type="Proteomes" id="UP001326613">
    <property type="component" value="Chromosome"/>
</dbReference>
<dbReference type="Pfam" id="PF13857">
    <property type="entry name" value="Ank_5"/>
    <property type="match status" value="1"/>
</dbReference>
<dbReference type="PANTHER" id="PTHR24171">
    <property type="entry name" value="ANKYRIN REPEAT DOMAIN-CONTAINING PROTEIN 39-RELATED"/>
    <property type="match status" value="1"/>
</dbReference>
<dbReference type="Gene3D" id="1.25.40.20">
    <property type="entry name" value="Ankyrin repeat-containing domain"/>
    <property type="match status" value="2"/>
</dbReference>
<dbReference type="PROSITE" id="PS50297">
    <property type="entry name" value="ANK_REP_REGION"/>
    <property type="match status" value="1"/>
</dbReference>
<reference evidence="4 5" key="1">
    <citation type="submission" date="2022-10" db="EMBL/GenBank/DDBJ databases">
        <title>Host association and intracellularity evolved multiple times independently in the Rickettsiales.</title>
        <authorList>
            <person name="Castelli M."/>
            <person name="Nardi T."/>
            <person name="Gammuto L."/>
            <person name="Bellinzona G."/>
            <person name="Sabaneyeva E."/>
            <person name="Potekhin A."/>
            <person name="Serra V."/>
            <person name="Petroni G."/>
            <person name="Sassera D."/>
        </authorList>
    </citation>
    <scope>NUCLEOTIDE SEQUENCE [LARGE SCALE GENOMIC DNA]</scope>
    <source>
        <strain evidence="4 5">Kr 154-4</strain>
    </source>
</reference>
<evidence type="ECO:0000313" key="4">
    <source>
        <dbReference type="EMBL" id="WPY01351.1"/>
    </source>
</evidence>
<sequence>MKVKNKIDSTELINATIAGSLKKVEKLIPTCDVNEPNSLGNTPLMLARNPEIIKALISAGARINDRNHDNNTALILAVQNNLQSKVQLLLGYSQTDIYVRNNDGNVALTYAKEGSVIQKILIDESHKQAAKITSKNYLAKPLINDDSDLIIPAFLSNLVDEQLALAAIPKNNAIPSTSIVNTQINSIIIGLQNNVSGDTAALIFAREDKLDINIIRVLIKANKDLLNIQNDEGSTVLIEAIIDGKLETVELLMELRNEGIEINLDLQDADGNTALHYASQNHELEIAECLMINGANPNLRNNQNQTPFDLAINEENMLSILGDNQIQMDIS</sequence>
<organism evidence="4 5">
    <name type="scientific">Candidatus Trichorickettsia mobilis</name>
    <dbReference type="NCBI Taxonomy" id="1346319"/>
    <lineage>
        <taxon>Bacteria</taxon>
        <taxon>Pseudomonadati</taxon>
        <taxon>Pseudomonadota</taxon>
        <taxon>Alphaproteobacteria</taxon>
        <taxon>Rickettsiales</taxon>
        <taxon>Rickettsiaceae</taxon>
        <taxon>Rickettsieae</taxon>
        <taxon>Candidatus Trichorickettsia</taxon>
    </lineage>
</organism>
<keyword evidence="1" id="KW-0677">Repeat</keyword>
<dbReference type="Pfam" id="PF12796">
    <property type="entry name" value="Ank_2"/>
    <property type="match status" value="1"/>
</dbReference>
<dbReference type="PANTHER" id="PTHR24171:SF8">
    <property type="entry name" value="BRCA1-ASSOCIATED RING DOMAIN PROTEIN 1"/>
    <property type="match status" value="1"/>
</dbReference>
<evidence type="ECO:0000256" key="1">
    <source>
        <dbReference type="ARBA" id="ARBA00022737"/>
    </source>
</evidence>
<evidence type="ECO:0000256" key="3">
    <source>
        <dbReference type="PROSITE-ProRule" id="PRU00023"/>
    </source>
</evidence>
<dbReference type="SUPFAM" id="SSF48403">
    <property type="entry name" value="Ankyrin repeat"/>
    <property type="match status" value="1"/>
</dbReference>
<dbReference type="InterPro" id="IPR036770">
    <property type="entry name" value="Ankyrin_rpt-contain_sf"/>
</dbReference>